<evidence type="ECO:0000313" key="7">
    <source>
        <dbReference type="EMBL" id="KOS14226.1"/>
    </source>
</evidence>
<keyword evidence="8" id="KW-1185">Reference proteome</keyword>
<evidence type="ECO:0000256" key="2">
    <source>
        <dbReference type="ARBA" id="ARBA00023242"/>
    </source>
</evidence>
<dbReference type="PROSITE" id="PS50827">
    <property type="entry name" value="DDT"/>
    <property type="match status" value="1"/>
</dbReference>
<feature type="domain" description="WAC" evidence="6">
    <location>
        <begin position="28"/>
        <end position="137"/>
    </location>
</feature>
<comment type="subcellular location">
    <subcellularLocation>
        <location evidence="1 3">Nucleus</location>
    </subcellularLocation>
</comment>
<dbReference type="Pfam" id="PF10537">
    <property type="entry name" value="WAC_Acf1_DNA_bd"/>
    <property type="match status" value="1"/>
</dbReference>
<evidence type="ECO:0000256" key="3">
    <source>
        <dbReference type="PROSITE-ProRule" id="PRU00475"/>
    </source>
</evidence>
<dbReference type="OrthoDB" id="332390at2759"/>
<dbReference type="AlphaFoldDB" id="A0A0M8MKD6"/>
<organism evidence="7 8">
    <name type="scientific">Malassezia pachydermatis</name>
    <dbReference type="NCBI Taxonomy" id="77020"/>
    <lineage>
        <taxon>Eukaryota</taxon>
        <taxon>Fungi</taxon>
        <taxon>Dikarya</taxon>
        <taxon>Basidiomycota</taxon>
        <taxon>Ustilaginomycotina</taxon>
        <taxon>Malasseziomycetes</taxon>
        <taxon>Malasseziales</taxon>
        <taxon>Malasseziaceae</taxon>
        <taxon>Malassezia</taxon>
    </lineage>
</organism>
<dbReference type="GeneID" id="28730587"/>
<dbReference type="GO" id="GO:0000781">
    <property type="term" value="C:chromosome, telomeric region"/>
    <property type="evidence" value="ECO:0007669"/>
    <property type="project" value="GOC"/>
</dbReference>
<gene>
    <name evidence="7" type="ORF">Malapachy_4260</name>
</gene>
<dbReference type="Pfam" id="PF15613">
    <property type="entry name" value="WSD"/>
    <property type="match status" value="1"/>
</dbReference>
<dbReference type="InterPro" id="IPR013136">
    <property type="entry name" value="WSTF_Acf1_Cbp146"/>
</dbReference>
<dbReference type="Proteomes" id="UP000037751">
    <property type="component" value="Unassembled WGS sequence"/>
</dbReference>
<evidence type="ECO:0000256" key="4">
    <source>
        <dbReference type="SAM" id="MobiDB-lite"/>
    </source>
</evidence>
<proteinExistence type="predicted"/>
<evidence type="ECO:0000259" key="6">
    <source>
        <dbReference type="PROSITE" id="PS51136"/>
    </source>
</evidence>
<keyword evidence="2 3" id="KW-0539">Nucleus</keyword>
<comment type="caution">
    <text evidence="7">The sequence shown here is derived from an EMBL/GenBank/DDBJ whole genome shotgun (WGS) entry which is preliminary data.</text>
</comment>
<feature type="compositionally biased region" description="Low complexity" evidence="4">
    <location>
        <begin position="438"/>
        <end position="449"/>
    </location>
</feature>
<accession>A0A0M8MKD6</accession>
<dbReference type="InterPro" id="IPR018501">
    <property type="entry name" value="DDT_dom"/>
</dbReference>
<reference evidence="7 8" key="1">
    <citation type="submission" date="2015-07" db="EMBL/GenBank/DDBJ databases">
        <title>Draft Genome Sequence of Malassezia furfur CBS1878 and Malassezia pachydermatis CBS1879.</title>
        <authorList>
            <person name="Triana S."/>
            <person name="Ohm R."/>
            <person name="Gonzalez A."/>
            <person name="DeCock H."/>
            <person name="Restrepo S."/>
            <person name="Celis A."/>
        </authorList>
    </citation>
    <scope>NUCLEOTIDE SEQUENCE [LARGE SCALE GENOMIC DNA]</scope>
    <source>
        <strain evidence="7 8">CBS 1879</strain>
    </source>
</reference>
<dbReference type="GO" id="GO:0005634">
    <property type="term" value="C:nucleus"/>
    <property type="evidence" value="ECO:0007669"/>
    <property type="project" value="UniProtKB-SubCell"/>
</dbReference>
<dbReference type="GO" id="GO:0000785">
    <property type="term" value="C:chromatin"/>
    <property type="evidence" value="ECO:0007669"/>
    <property type="project" value="UniProtKB-ARBA"/>
</dbReference>
<dbReference type="STRING" id="77020.A0A0M8MKD6"/>
<protein>
    <submittedName>
        <fullName evidence="7">Uncharacterized protein</fullName>
    </submittedName>
</protein>
<feature type="compositionally biased region" description="Basic and acidic residues" evidence="4">
    <location>
        <begin position="411"/>
        <end position="421"/>
    </location>
</feature>
<dbReference type="EMBL" id="LGAV01000004">
    <property type="protein sequence ID" value="KOS14226.1"/>
    <property type="molecule type" value="Genomic_DNA"/>
</dbReference>
<dbReference type="InterPro" id="IPR028941">
    <property type="entry name" value="WHIM2_dom"/>
</dbReference>
<dbReference type="GO" id="GO:0031509">
    <property type="term" value="P:subtelomeric heterochromatin formation"/>
    <property type="evidence" value="ECO:0007669"/>
    <property type="project" value="TreeGrafter"/>
</dbReference>
<dbReference type="PROSITE" id="PS51136">
    <property type="entry name" value="WAC"/>
    <property type="match status" value="1"/>
</dbReference>
<dbReference type="PANTHER" id="PTHR32075:SF6">
    <property type="entry name" value="ISWI CHROMATIN-REMODELING COMPLEX SUBUNIT YPL216W-RELATED"/>
    <property type="match status" value="1"/>
</dbReference>
<dbReference type="RefSeq" id="XP_017991858.1">
    <property type="nucleotide sequence ID" value="XM_018138711.1"/>
</dbReference>
<evidence type="ECO:0000256" key="1">
    <source>
        <dbReference type="ARBA" id="ARBA00004123"/>
    </source>
</evidence>
<feature type="compositionally biased region" description="Low complexity" evidence="4">
    <location>
        <begin position="608"/>
        <end position="618"/>
    </location>
</feature>
<dbReference type="Pfam" id="PF02791">
    <property type="entry name" value="DDT"/>
    <property type="match status" value="1"/>
</dbReference>
<name>A0A0M8MKD6_9BASI</name>
<dbReference type="PANTHER" id="PTHR32075">
    <property type="entry name" value="ISWI CHROMATIN-REMODELING COMPLEX SUBUNIT YPL216W-RELATED"/>
    <property type="match status" value="1"/>
</dbReference>
<evidence type="ECO:0000313" key="8">
    <source>
        <dbReference type="Proteomes" id="UP000037751"/>
    </source>
</evidence>
<evidence type="ECO:0000259" key="5">
    <source>
        <dbReference type="PROSITE" id="PS50827"/>
    </source>
</evidence>
<feature type="compositionally biased region" description="Acidic residues" evidence="4">
    <location>
        <begin position="619"/>
        <end position="642"/>
    </location>
</feature>
<dbReference type="VEuPathDB" id="FungiDB:Malapachy_4260"/>
<feature type="domain" description="DDT" evidence="5">
    <location>
        <begin position="335"/>
        <end position="398"/>
    </location>
</feature>
<feature type="region of interest" description="Disordered" evidence="4">
    <location>
        <begin position="407"/>
        <end position="454"/>
    </location>
</feature>
<feature type="region of interest" description="Disordered" evidence="4">
    <location>
        <begin position="584"/>
        <end position="642"/>
    </location>
</feature>
<sequence>MPIVKRKPVQPLPIPEALVAALEKGENRAVFYLAATGEVFAEYEQYAARLSYYHQRIFQCEVSGKSNLTYFEAAASEAQHTLAIQSQFPDALKVPILAAVQFQITGRLNDLVERLFDLVKARFFPGEKVVAELDSGKTLCVVRDVTCGDTPHAPSALSLNDDPAASASFVYTVEEVATKGVTHTLAASALSRERHALSKSILRRYLRDSVYRDSHVGSIWYVRENLVRRFHLPTAPTAEQAAQNEHIKDAKLSKRRKLVETEASAAKRAAKQQRLKEKEDKAAALAKQKVLKFPCEDLLLDTITAAELQTSMPGELARRTARPAPGGEEMLAVPADVFEPFLAVYYFLLTLSEPLGLSSIALDDLEGALRHPVCDPPCALLCEVHGTLLSAIVRDGTHCREWAPATVAQKRKTEPAAHDTPDVSMTAAEEDTKEATAMDDSASELSDLSDSPEREVMDAAREMGRGWARKEMQDEVRSGWERQLVGCLAECATPEALPRMYEILAYLTGVYYDDDALLEGPSSSQFRTVAERYPHLPLLDKVHILLFLCELAVMTRSIKAYYEECEAHLTELRKERMELARTRRQMLEQQKEQAATTDVKEETQDVVAEASSPAAASDSDSERDELASDEDELDDDEEEADASMERYKRIAGSRQEALREKAQQREEEAARLAAEYARAKEQNRETKQLREERRRWEETLHRMAKREEAIEREFRRYGQIPRLRPLGRDRFLDRYYWLDGIGAATPSTSHGGSAYQTARLFVQAPTRREWDALSASYADGTEALLHRKRAEHSAPADSTYGSWAVYTQPEQVEELIAWLRPKGVREHALKAQLLKHRDAMESAMRRRTDDIALGVREPAVETRRSARVRSEQATQWRLPYMQWRNAAK</sequence>